<name>A0ABR4C8Y6_9HELO</name>
<dbReference type="InterPro" id="IPR046529">
    <property type="entry name" value="DUF6594"/>
</dbReference>
<comment type="caution">
    <text evidence="3">The sequence shown here is derived from an EMBL/GenBank/DDBJ whole genome shotgun (WGS) entry which is preliminary data.</text>
</comment>
<dbReference type="PANTHER" id="PTHR34502:SF5">
    <property type="entry name" value="DUF6594 DOMAIN-CONTAINING PROTEIN"/>
    <property type="match status" value="1"/>
</dbReference>
<accession>A0ABR4C8Y6</accession>
<feature type="transmembrane region" description="Helical" evidence="1">
    <location>
        <begin position="226"/>
        <end position="245"/>
    </location>
</feature>
<organism evidence="3 4">
    <name type="scientific">Oculimacula yallundae</name>
    <dbReference type="NCBI Taxonomy" id="86028"/>
    <lineage>
        <taxon>Eukaryota</taxon>
        <taxon>Fungi</taxon>
        <taxon>Dikarya</taxon>
        <taxon>Ascomycota</taxon>
        <taxon>Pezizomycotina</taxon>
        <taxon>Leotiomycetes</taxon>
        <taxon>Helotiales</taxon>
        <taxon>Ploettnerulaceae</taxon>
        <taxon>Oculimacula</taxon>
    </lineage>
</organism>
<feature type="domain" description="DUF6594" evidence="2">
    <location>
        <begin position="43"/>
        <end position="285"/>
    </location>
</feature>
<proteinExistence type="predicted"/>
<evidence type="ECO:0000259" key="2">
    <source>
        <dbReference type="Pfam" id="PF20237"/>
    </source>
</evidence>
<dbReference type="EMBL" id="JAZHXI010000011">
    <property type="protein sequence ID" value="KAL2065987.1"/>
    <property type="molecule type" value="Genomic_DNA"/>
</dbReference>
<keyword evidence="4" id="KW-1185">Reference proteome</keyword>
<evidence type="ECO:0000313" key="3">
    <source>
        <dbReference type="EMBL" id="KAL2065987.1"/>
    </source>
</evidence>
<sequence length="331" mass="36940">MSLPLRNLSSQIHNANLEAAPIIVNPTSHNLSKPVEDYPAGLPRFAGLIGSHQAFTTCRRFSVVRARLLLLKQDKVSILEESLNEVDEQETRRMFLGSSRRDQNQERRRLLEELDAALKDLDHFVGRCCKVAVLPTASNDTISSLKNWLDGHGGVAREETRWLDFETDIFTTVSCDDGAISILRPWIERIAVNVYRRFRKRPRTEVSRDEHVFVFSETSLRLVTRAVIALILVVLLPIPIVVLQAITSPGPRVVCTALALVTLLLTISCLTNAKTAEMFIAGATYRDPSISVHEIISTAARLIRLCLVTCMHVRVADTNASLHPNIHTPGL</sequence>
<keyword evidence="1" id="KW-0812">Transmembrane</keyword>
<keyword evidence="1" id="KW-0472">Membrane</keyword>
<evidence type="ECO:0000313" key="4">
    <source>
        <dbReference type="Proteomes" id="UP001595075"/>
    </source>
</evidence>
<evidence type="ECO:0000256" key="1">
    <source>
        <dbReference type="SAM" id="Phobius"/>
    </source>
</evidence>
<gene>
    <name evidence="3" type="ORF">VTL71DRAFT_2058</name>
</gene>
<dbReference type="Proteomes" id="UP001595075">
    <property type="component" value="Unassembled WGS sequence"/>
</dbReference>
<dbReference type="PANTHER" id="PTHR34502">
    <property type="entry name" value="DUF6594 DOMAIN-CONTAINING PROTEIN-RELATED"/>
    <property type="match status" value="1"/>
</dbReference>
<reference evidence="3 4" key="1">
    <citation type="journal article" date="2024" name="Commun. Biol.">
        <title>Comparative genomic analysis of thermophilic fungi reveals convergent evolutionary adaptations and gene losses.</title>
        <authorList>
            <person name="Steindorff A.S."/>
            <person name="Aguilar-Pontes M.V."/>
            <person name="Robinson A.J."/>
            <person name="Andreopoulos B."/>
            <person name="LaButti K."/>
            <person name="Kuo A."/>
            <person name="Mondo S."/>
            <person name="Riley R."/>
            <person name="Otillar R."/>
            <person name="Haridas S."/>
            <person name="Lipzen A."/>
            <person name="Grimwood J."/>
            <person name="Schmutz J."/>
            <person name="Clum A."/>
            <person name="Reid I.D."/>
            <person name="Moisan M.C."/>
            <person name="Butler G."/>
            <person name="Nguyen T.T.M."/>
            <person name="Dewar K."/>
            <person name="Conant G."/>
            <person name="Drula E."/>
            <person name="Henrissat B."/>
            <person name="Hansel C."/>
            <person name="Singer S."/>
            <person name="Hutchinson M.I."/>
            <person name="de Vries R.P."/>
            <person name="Natvig D.O."/>
            <person name="Powell A.J."/>
            <person name="Tsang A."/>
            <person name="Grigoriev I.V."/>
        </authorList>
    </citation>
    <scope>NUCLEOTIDE SEQUENCE [LARGE SCALE GENOMIC DNA]</scope>
    <source>
        <strain evidence="3 4">CBS 494.80</strain>
    </source>
</reference>
<dbReference type="Pfam" id="PF20237">
    <property type="entry name" value="DUF6594"/>
    <property type="match status" value="1"/>
</dbReference>
<feature type="transmembrane region" description="Helical" evidence="1">
    <location>
        <begin position="251"/>
        <end position="270"/>
    </location>
</feature>
<keyword evidence="1" id="KW-1133">Transmembrane helix</keyword>
<protein>
    <recommendedName>
        <fullName evidence="2">DUF6594 domain-containing protein</fullName>
    </recommendedName>
</protein>